<evidence type="ECO:0000256" key="1">
    <source>
        <dbReference type="ARBA" id="ARBA00023002"/>
    </source>
</evidence>
<protein>
    <submittedName>
        <fullName evidence="4">D-3-phosphoglycerate dehydrogenase</fullName>
        <ecNumber evidence="4">1.1.1.95</ecNumber>
    </submittedName>
</protein>
<accession>A0A0N7MAY8</accession>
<dbReference type="CDD" id="cd05300">
    <property type="entry name" value="2-Hacid_dh_1"/>
    <property type="match status" value="1"/>
</dbReference>
<evidence type="ECO:0000256" key="2">
    <source>
        <dbReference type="ARBA" id="ARBA00023027"/>
    </source>
</evidence>
<dbReference type="SUPFAM" id="SSF51735">
    <property type="entry name" value="NAD(P)-binding Rossmann-fold domains"/>
    <property type="match status" value="1"/>
</dbReference>
<reference evidence="5" key="1">
    <citation type="submission" date="2015-09" db="EMBL/GenBank/DDBJ databases">
        <authorList>
            <person name="Rodrigo-Torres L."/>
            <person name="Arahal D.R."/>
        </authorList>
    </citation>
    <scope>NUCLEOTIDE SEQUENCE [LARGE SCALE GENOMIC DNA]</scope>
    <source>
        <strain evidence="5">CECT 5091</strain>
    </source>
</reference>
<keyword evidence="5" id="KW-1185">Reference proteome</keyword>
<name>A0A0N7MAY8_9RHOB</name>
<keyword evidence="2" id="KW-0520">NAD</keyword>
<dbReference type="OrthoDB" id="7374922at2"/>
<dbReference type="EC" id="1.1.1.95" evidence="4"/>
<keyword evidence="1 4" id="KW-0560">Oxidoreductase</keyword>
<feature type="domain" description="D-isomer specific 2-hydroxyacid dehydrogenase NAD-binding" evidence="3">
    <location>
        <begin position="127"/>
        <end position="300"/>
    </location>
</feature>
<dbReference type="GO" id="GO:0004617">
    <property type="term" value="F:phosphoglycerate dehydrogenase activity"/>
    <property type="evidence" value="ECO:0007669"/>
    <property type="project" value="UniProtKB-EC"/>
</dbReference>
<dbReference type="InterPro" id="IPR006140">
    <property type="entry name" value="D-isomer_DH_NAD-bd"/>
</dbReference>
<organism evidence="4 5">
    <name type="scientific">Ruegeria denitrificans</name>
    <dbReference type="NCBI Taxonomy" id="1715692"/>
    <lineage>
        <taxon>Bacteria</taxon>
        <taxon>Pseudomonadati</taxon>
        <taxon>Pseudomonadota</taxon>
        <taxon>Alphaproteobacteria</taxon>
        <taxon>Rhodobacterales</taxon>
        <taxon>Roseobacteraceae</taxon>
        <taxon>Ruegeria</taxon>
    </lineage>
</organism>
<dbReference type="InterPro" id="IPR036291">
    <property type="entry name" value="NAD(P)-bd_dom_sf"/>
</dbReference>
<dbReference type="SUPFAM" id="SSF52283">
    <property type="entry name" value="Formate/glycerate dehydrogenase catalytic domain-like"/>
    <property type="match status" value="1"/>
</dbReference>
<dbReference type="PANTHER" id="PTHR43333:SF1">
    <property type="entry name" value="D-ISOMER SPECIFIC 2-HYDROXYACID DEHYDROGENASE NAD-BINDING DOMAIN-CONTAINING PROTEIN"/>
    <property type="match status" value="1"/>
</dbReference>
<dbReference type="EMBL" id="CYUD01000020">
    <property type="protein sequence ID" value="CUK18650.1"/>
    <property type="molecule type" value="Genomic_DNA"/>
</dbReference>
<dbReference type="STRING" id="1715692.RUE5091_04288"/>
<sequence>MTVKVHVKNNRWAEGSFPNTPEGEEVFTITRERFDTAQTQHPDVVGKLDPFIDWDTDNWQNSMADAEVLLTWNMPTENLTQVAPNLKWIHCIGAGVEHMLPMDWLPDSVTLTNNKGVHAAKAGEFGLMAILMLHSHMPAIVTNQRKGLYESLYCSPIAGKTVVVLGTGSLGGSGAKMIKPLGVNVIGVNRSGRDVEGCDRCVPTAQLDEVLPLADYLLIATPDTPETRGLLDRRRLDLMKPTAGIINIGREAVMDYDALCDKLDAGSLGGAILDVFDPEPIAADSRLWDTKNLIITPHVSADDGDAYIPLTLGLFFQNMELFLAGKPLLNPIDPKLGY</sequence>
<gene>
    <name evidence="4" type="primary">serA_1</name>
    <name evidence="4" type="ORF">RUE5091_04288</name>
</gene>
<dbReference type="Pfam" id="PF02826">
    <property type="entry name" value="2-Hacid_dh_C"/>
    <property type="match status" value="1"/>
</dbReference>
<dbReference type="RefSeq" id="WP_058283889.1">
    <property type="nucleotide sequence ID" value="NZ_CYUD01000020.1"/>
</dbReference>
<dbReference type="AlphaFoldDB" id="A0A0N7MAY8"/>
<evidence type="ECO:0000259" key="3">
    <source>
        <dbReference type="Pfam" id="PF02826"/>
    </source>
</evidence>
<evidence type="ECO:0000313" key="5">
    <source>
        <dbReference type="Proteomes" id="UP000051260"/>
    </source>
</evidence>
<dbReference type="Proteomes" id="UP000051260">
    <property type="component" value="Unassembled WGS sequence"/>
</dbReference>
<dbReference type="PANTHER" id="PTHR43333">
    <property type="entry name" value="2-HACID_DH_C DOMAIN-CONTAINING PROTEIN"/>
    <property type="match status" value="1"/>
</dbReference>
<proteinExistence type="predicted"/>
<evidence type="ECO:0000313" key="4">
    <source>
        <dbReference type="EMBL" id="CUK18650.1"/>
    </source>
</evidence>
<dbReference type="Gene3D" id="3.40.50.720">
    <property type="entry name" value="NAD(P)-binding Rossmann-like Domain"/>
    <property type="match status" value="2"/>
</dbReference>
<dbReference type="GO" id="GO:0051287">
    <property type="term" value="F:NAD binding"/>
    <property type="evidence" value="ECO:0007669"/>
    <property type="project" value="InterPro"/>
</dbReference>